<evidence type="ECO:0000313" key="1">
    <source>
        <dbReference type="EMBL" id="GGM58409.1"/>
    </source>
</evidence>
<comment type="caution">
    <text evidence="1">The sequence shown here is derived from an EMBL/GenBank/DDBJ whole genome shotgun (WGS) entry which is preliminary data.</text>
</comment>
<dbReference type="RefSeq" id="WP_155300364.1">
    <property type="nucleotide sequence ID" value="NZ_BMQG01000025.1"/>
</dbReference>
<organism evidence="1 2">
    <name type="scientific">Deinococcus arenae</name>
    <dbReference type="NCBI Taxonomy" id="1452751"/>
    <lineage>
        <taxon>Bacteria</taxon>
        <taxon>Thermotogati</taxon>
        <taxon>Deinococcota</taxon>
        <taxon>Deinococci</taxon>
        <taxon>Deinococcales</taxon>
        <taxon>Deinococcaceae</taxon>
        <taxon>Deinococcus</taxon>
    </lineage>
</organism>
<evidence type="ECO:0000313" key="2">
    <source>
        <dbReference type="Proteomes" id="UP000600547"/>
    </source>
</evidence>
<sequence>MTQLPRQDERQVIPRWRDAATAVQLGEANSLKRVDPQQAARVRAQADVRLLDLQQAFTARPTIGRAAELTGAATLLRRVEAAQDAAAYLLRHASDTTESVLRGARGILGLPPLDGRAMELIPPDESASAAMTREVRRLRADLRAFDRNPLAHLDLARMYASLGVSQKAERHLHVALGLAPQHRLVLRAAVRYYVHVQAPDEAVHLLRRQARTTQDPWLMAAEISAAMMADLTPRTVKRAREAVDRREFHPQHTSELAAALGTLELQDAKAKKVRRLLQQALEQPTENALAQVQWAAPQVRLDLTGTEWQDVPHNFEAVGWASYQTRQYEVARSAYLAWLRDEPFSAEPALLAGYLSHLLDPTASRAIELTRLALAASPEDDLLLNNMAFYLAEDGQLDLAEQYLARADVFSPESKLGLTLRATQGLIAFRRGDPQRGRELYEQAILAARALSLKDYELLATLYYSRELARLQDPSAGARLAQAALAADRIAEPGLVLTAQRVTADVQLHLNSTSGSG</sequence>
<name>A0A8H9GSH5_9DEIO</name>
<dbReference type="SUPFAM" id="SSF48452">
    <property type="entry name" value="TPR-like"/>
    <property type="match status" value="1"/>
</dbReference>
<keyword evidence="2" id="KW-1185">Reference proteome</keyword>
<dbReference type="Gene3D" id="1.25.40.10">
    <property type="entry name" value="Tetratricopeptide repeat domain"/>
    <property type="match status" value="2"/>
</dbReference>
<reference evidence="2" key="1">
    <citation type="journal article" date="2019" name="Int. J. Syst. Evol. Microbiol.">
        <title>The Global Catalogue of Microorganisms (GCM) 10K type strain sequencing project: providing services to taxonomists for standard genome sequencing and annotation.</title>
        <authorList>
            <consortium name="The Broad Institute Genomics Platform"/>
            <consortium name="The Broad Institute Genome Sequencing Center for Infectious Disease"/>
            <person name="Wu L."/>
            <person name="Ma J."/>
        </authorList>
    </citation>
    <scope>NUCLEOTIDE SEQUENCE [LARGE SCALE GENOMIC DNA]</scope>
    <source>
        <strain evidence="2">JCM 31047</strain>
    </source>
</reference>
<dbReference type="AlphaFoldDB" id="A0A8H9GSH5"/>
<accession>A0A8H9GSH5</accession>
<dbReference type="InterPro" id="IPR011990">
    <property type="entry name" value="TPR-like_helical_dom_sf"/>
</dbReference>
<evidence type="ECO:0008006" key="3">
    <source>
        <dbReference type="Google" id="ProtNLM"/>
    </source>
</evidence>
<gene>
    <name evidence="1" type="ORF">GCM10008956_37530</name>
</gene>
<proteinExistence type="predicted"/>
<protein>
    <recommendedName>
        <fullName evidence="3">Tetratricopeptide repeat protein</fullName>
    </recommendedName>
</protein>
<dbReference type="EMBL" id="BMQG01000025">
    <property type="protein sequence ID" value="GGM58409.1"/>
    <property type="molecule type" value="Genomic_DNA"/>
</dbReference>
<dbReference type="Proteomes" id="UP000600547">
    <property type="component" value="Unassembled WGS sequence"/>
</dbReference>